<proteinExistence type="predicted"/>
<dbReference type="GO" id="GO:0043565">
    <property type="term" value="F:sequence-specific DNA binding"/>
    <property type="evidence" value="ECO:0007669"/>
    <property type="project" value="InterPro"/>
</dbReference>
<dbReference type="PROSITE" id="PS01124">
    <property type="entry name" value="HTH_ARAC_FAMILY_2"/>
    <property type="match status" value="1"/>
</dbReference>
<evidence type="ECO:0000259" key="1">
    <source>
        <dbReference type="PROSITE" id="PS01124"/>
    </source>
</evidence>
<keyword evidence="3" id="KW-1185">Reference proteome</keyword>
<dbReference type="Proteomes" id="UP000583556">
    <property type="component" value="Unassembled WGS sequence"/>
</dbReference>
<dbReference type="EMBL" id="JABBGM010000008">
    <property type="protein sequence ID" value="NML95278.1"/>
    <property type="molecule type" value="Genomic_DNA"/>
</dbReference>
<organism evidence="2 3">
    <name type="scientific">Novosphingobium olei</name>
    <dbReference type="NCBI Taxonomy" id="2728851"/>
    <lineage>
        <taxon>Bacteria</taxon>
        <taxon>Pseudomonadati</taxon>
        <taxon>Pseudomonadota</taxon>
        <taxon>Alphaproteobacteria</taxon>
        <taxon>Sphingomonadales</taxon>
        <taxon>Sphingomonadaceae</taxon>
        <taxon>Novosphingobium</taxon>
    </lineage>
</organism>
<evidence type="ECO:0000313" key="3">
    <source>
        <dbReference type="Proteomes" id="UP000583556"/>
    </source>
</evidence>
<protein>
    <submittedName>
        <fullName evidence="2">AraC family transcriptional regulator</fullName>
    </submittedName>
</protein>
<dbReference type="Pfam" id="PF12833">
    <property type="entry name" value="HTH_18"/>
    <property type="match status" value="1"/>
</dbReference>
<dbReference type="GO" id="GO:0003700">
    <property type="term" value="F:DNA-binding transcription factor activity"/>
    <property type="evidence" value="ECO:0007669"/>
    <property type="project" value="InterPro"/>
</dbReference>
<comment type="caution">
    <text evidence="2">The sequence shown here is derived from an EMBL/GenBank/DDBJ whole genome shotgun (WGS) entry which is preliminary data.</text>
</comment>
<accession>A0A7Y0BRW5</accession>
<feature type="domain" description="HTH araC/xylS-type" evidence="1">
    <location>
        <begin position="115"/>
        <end position="214"/>
    </location>
</feature>
<gene>
    <name evidence="2" type="ORF">HHL27_16505</name>
</gene>
<dbReference type="AlphaFoldDB" id="A0A7Y0BRW5"/>
<sequence length="248" mass="27441">MFQGSYPDSDIGGGAPLGGVQATFTGPTSTTVRFSVGTTRIWGIGFLPLGWARFVDAPAHVYADRLMDPRKERIFAAFRPLIEGLFGETADEAGELERIGAHFAARVPVELPDEERIVACHAALLDPDLATVADFAEAARLPAHTLERLCRRHFGFPPRLLLRRQRFMRSLAQYMLDPSLKWIGAIDGHYHDQAQFVRDFHRFMGMSPSQYVAAPHPVLSGVMRARLEAAGAAVQALHHPLLKHPADR</sequence>
<dbReference type="SMART" id="SM00342">
    <property type="entry name" value="HTH_ARAC"/>
    <property type="match status" value="1"/>
</dbReference>
<evidence type="ECO:0000313" key="2">
    <source>
        <dbReference type="EMBL" id="NML95278.1"/>
    </source>
</evidence>
<dbReference type="InterPro" id="IPR018060">
    <property type="entry name" value="HTH_AraC"/>
</dbReference>
<name>A0A7Y0BRW5_9SPHN</name>
<dbReference type="Gene3D" id="1.10.10.60">
    <property type="entry name" value="Homeodomain-like"/>
    <property type="match status" value="1"/>
</dbReference>
<reference evidence="2 3" key="1">
    <citation type="submission" date="2020-04" db="EMBL/GenBank/DDBJ databases">
        <title>Novosphingobium sp. TW-4 isolated from soil.</title>
        <authorList>
            <person name="Dahal R.H."/>
            <person name="Chaudhary D.K."/>
        </authorList>
    </citation>
    <scope>NUCLEOTIDE SEQUENCE [LARGE SCALE GENOMIC DNA]</scope>
    <source>
        <strain evidence="2 3">TW-4</strain>
    </source>
</reference>